<evidence type="ECO:0000256" key="10">
    <source>
        <dbReference type="RuleBase" id="RU364058"/>
    </source>
</evidence>
<gene>
    <name evidence="10" type="primary">vpu</name>
</gene>
<dbReference type="GO" id="GO:0005261">
    <property type="term" value="F:monoatomic cation channel activity"/>
    <property type="evidence" value="ECO:0007669"/>
    <property type="project" value="InterPro"/>
</dbReference>
<dbReference type="EMBL" id="AY340701">
    <property type="protein sequence ID" value="AAR02384.1"/>
    <property type="molecule type" value="Genomic_DNA"/>
</dbReference>
<keyword evidence="4 10" id="KW-0812">Transmembrane</keyword>
<name>Q6VG35_SIV</name>
<evidence type="ECO:0000256" key="1">
    <source>
        <dbReference type="ARBA" id="ARBA00022448"/>
    </source>
</evidence>
<comment type="similarity">
    <text evidence="10">Belongs to the HIV-1 VPU protein family.</text>
</comment>
<keyword evidence="2" id="KW-0597">Phosphoprotein</keyword>
<evidence type="ECO:0000256" key="4">
    <source>
        <dbReference type="ARBA" id="ARBA00022692"/>
    </source>
</evidence>
<evidence type="ECO:0000256" key="2">
    <source>
        <dbReference type="ARBA" id="ARBA00022553"/>
    </source>
</evidence>
<evidence type="ECO:0000256" key="11">
    <source>
        <dbReference type="SAM" id="MobiDB-lite"/>
    </source>
</evidence>
<keyword evidence="7 10" id="KW-0406">Ion transport</keyword>
<evidence type="ECO:0000256" key="7">
    <source>
        <dbReference type="ARBA" id="ARBA00023065"/>
    </source>
</evidence>
<keyword evidence="1 10" id="KW-0813">Transport</keyword>
<dbReference type="Pfam" id="PF00558">
    <property type="entry name" value="Vpu"/>
    <property type="match status" value="1"/>
</dbReference>
<sequence length="87" mass="10624">MNYWWSLVAITYSLILIALPVAAWAWWRYYKITKRFKRIDQEIQRLIQIHERRRHDSGVDTESESEQHEETHGFVNPVFNDDFGEWV</sequence>
<protein>
    <recommendedName>
        <fullName evidence="10">Protein Vpu</fullName>
    </recommendedName>
    <alternativeName>
        <fullName evidence="10">U ORF protein</fullName>
    </alternativeName>
    <alternativeName>
        <fullName evidence="10">Viral protein U</fullName>
    </alternativeName>
</protein>
<accession>Q6VG35</accession>
<evidence type="ECO:0000256" key="8">
    <source>
        <dbReference type="ARBA" id="ARBA00023136"/>
    </source>
</evidence>
<feature type="region of interest" description="Disordered" evidence="11">
    <location>
        <begin position="54"/>
        <end position="87"/>
    </location>
</feature>
<feature type="transmembrane region" description="Helical" evidence="10">
    <location>
        <begin position="6"/>
        <end position="27"/>
    </location>
</feature>
<evidence type="ECO:0000313" key="12">
    <source>
        <dbReference type="EMBL" id="AAR02384.1"/>
    </source>
</evidence>
<keyword evidence="3 10" id="KW-0945">Host-virus interaction</keyword>
<comment type="function">
    <text evidence="10">Enhances virion budding, by targeting human CD4 and Tetherin/BST2 to proteasome degradation. Degradation of CD4 prevents any unwanted premature interactions between viral Env and its receptor human CD4 in the endoplasmic reticulum. Degradation of antiretroviral protein Tetherin/BST2 is important for virion budding, as BST2 tethers new viral particles to the host cell membrane. Mechanistically, Vpu bridges either CD4 or BST2 to BTRC, a substrate recognition subunit of the Skp1/Cullin/F-box protein E3 ubiquitin ligase, induces their ubiquitination and subsequent proteasomal degradation. The alteration of the E3 ligase specificity by Vpu seems to interfere with the degradation of host IKBKB, leading to NF-kappa-B down-regulation and subsequent apoptosis. Acts as a viroporin that forms an oligomeric ion channel in membranes. Modulates the host DNA repair mechanisms to promote degradation of nuclear viral cDNA in cells that are already productively infected in order to suppress immune sensing and proviral hyper-integration (superinfection). Manipulates PML-NBs and modulates SUMOylation of host BLM protein thereby enhancing its DNA-end processing activity toward viral unintegrated linear DNA. Also inhibits RAD52-mediated homologous repair of viral cDNA, preventing the generation of dead-end circular forms of single copies of the long terminal repeat and permitting sustained nucleolytic attack.</text>
</comment>
<keyword evidence="10" id="KW-1133">Transmembrane helix</keyword>
<keyword evidence="8 10" id="KW-0472">Membrane</keyword>
<dbReference type="GO" id="GO:0032801">
    <property type="term" value="P:receptor catabolic process"/>
    <property type="evidence" value="ECO:0007669"/>
    <property type="project" value="InterPro"/>
</dbReference>
<evidence type="ECO:0000256" key="3">
    <source>
        <dbReference type="ARBA" id="ARBA00022581"/>
    </source>
</evidence>
<reference evidence="12 13" key="1">
    <citation type="journal article" date="2003" name="J. Virol.">
        <title>Identification of a new simian immunodeficiency virus lineage with a vpu gene present among different cercopithecus monkeys (C. mona, C. cephus, and C. nictitans) from Cameroon.</title>
        <authorList>
            <person name="Courgnaud V."/>
            <person name="Abela B."/>
            <person name="Pourrut X."/>
            <person name="Mpoudi-Ngole E."/>
            <person name="Loul S."/>
            <person name="Delaporte E."/>
            <person name="Peeters M."/>
        </authorList>
    </citation>
    <scope>NUCLEOTIDE SEQUENCE [LARGE SCALE GENOMIC DNA]</scope>
</reference>
<keyword evidence="6 10" id="KW-1043">Host membrane</keyword>
<evidence type="ECO:0000256" key="9">
    <source>
        <dbReference type="ARBA" id="ARBA00023303"/>
    </source>
</evidence>
<dbReference type="Proteomes" id="UP000257454">
    <property type="component" value="Genome"/>
</dbReference>
<evidence type="ECO:0000256" key="5">
    <source>
        <dbReference type="ARBA" id="ARBA00022703"/>
    </source>
</evidence>
<keyword evidence="5 10" id="KW-0053">Apoptosis</keyword>
<comment type="subcellular location">
    <subcellularLocation>
        <location evidence="10">Host membrane</location>
        <topology evidence="10">Single-pass type I membrane protein</topology>
    </subcellularLocation>
</comment>
<keyword evidence="9 10" id="KW-0407">Ion channel</keyword>
<organismHost>
    <name type="scientific">Cercopithecidae</name>
    <name type="common">Old World monkeys</name>
    <dbReference type="NCBI Taxonomy" id="9527"/>
</organismHost>
<dbReference type="InterPro" id="IPR008187">
    <property type="entry name" value="Vpu"/>
</dbReference>
<dbReference type="GO" id="GO:0033644">
    <property type="term" value="C:host cell membrane"/>
    <property type="evidence" value="ECO:0007669"/>
    <property type="project" value="UniProtKB-SubCell"/>
</dbReference>
<evidence type="ECO:0000313" key="13">
    <source>
        <dbReference type="Proteomes" id="UP000257454"/>
    </source>
</evidence>
<organism evidence="12 13">
    <name type="scientific">Simian immunodeficiency virus</name>
    <name type="common">SIV</name>
    <dbReference type="NCBI Taxonomy" id="11723"/>
    <lineage>
        <taxon>Viruses</taxon>
        <taxon>Riboviria</taxon>
        <taxon>Pararnavirae</taxon>
        <taxon>Artverviricota</taxon>
        <taxon>Revtraviricetes</taxon>
        <taxon>Ortervirales</taxon>
        <taxon>Retroviridae</taxon>
        <taxon>Orthoretrovirinae</taxon>
        <taxon>Lentivirus</taxon>
        <taxon>Lentivirus simimdef</taxon>
    </lineage>
</organism>
<dbReference type="GO" id="GO:0019076">
    <property type="term" value="P:viral release from host cell"/>
    <property type="evidence" value="ECO:0007669"/>
    <property type="project" value="UniProtKB-UniRule"/>
</dbReference>
<evidence type="ECO:0000256" key="6">
    <source>
        <dbReference type="ARBA" id="ARBA00022870"/>
    </source>
</evidence>
<proteinExistence type="inferred from homology"/>
<organismHost>
    <name type="scientific">Pan troglodytes</name>
    <name type="common">Chimpanzee</name>
    <dbReference type="NCBI Taxonomy" id="9598"/>
</organismHost>